<reference evidence="1" key="2">
    <citation type="submission" date="2021-02" db="EMBL/GenBank/DDBJ databases">
        <authorList>
            <person name="Kimball J.A."/>
            <person name="Haas M.W."/>
            <person name="Macchietto M."/>
            <person name="Kono T."/>
            <person name="Duquette J."/>
            <person name="Shao M."/>
        </authorList>
    </citation>
    <scope>NUCLEOTIDE SEQUENCE</scope>
    <source>
        <tissue evidence="1">Fresh leaf tissue</tissue>
    </source>
</reference>
<dbReference type="AlphaFoldDB" id="A0A8J5T0J3"/>
<evidence type="ECO:0000313" key="2">
    <source>
        <dbReference type="Proteomes" id="UP000729402"/>
    </source>
</evidence>
<accession>A0A8J5T0J3</accession>
<sequence length="82" mass="8953">MSFSPFALGLVVRGSFAALSSENILKIPNVMILTGGGSVTNRTKTEERSLVSKVRGSFVPPSFVDFQPLVKRNIQVRPSIFQ</sequence>
<name>A0A8J5T0J3_ZIZPA</name>
<proteinExistence type="predicted"/>
<gene>
    <name evidence="1" type="ORF">GUJ93_ZPchr0006g43335</name>
</gene>
<comment type="caution">
    <text evidence="1">The sequence shown here is derived from an EMBL/GenBank/DDBJ whole genome shotgun (WGS) entry which is preliminary data.</text>
</comment>
<evidence type="ECO:0000313" key="1">
    <source>
        <dbReference type="EMBL" id="KAG8074752.1"/>
    </source>
</evidence>
<organism evidence="1 2">
    <name type="scientific">Zizania palustris</name>
    <name type="common">Northern wild rice</name>
    <dbReference type="NCBI Taxonomy" id="103762"/>
    <lineage>
        <taxon>Eukaryota</taxon>
        <taxon>Viridiplantae</taxon>
        <taxon>Streptophyta</taxon>
        <taxon>Embryophyta</taxon>
        <taxon>Tracheophyta</taxon>
        <taxon>Spermatophyta</taxon>
        <taxon>Magnoliopsida</taxon>
        <taxon>Liliopsida</taxon>
        <taxon>Poales</taxon>
        <taxon>Poaceae</taxon>
        <taxon>BOP clade</taxon>
        <taxon>Oryzoideae</taxon>
        <taxon>Oryzeae</taxon>
        <taxon>Zizaniinae</taxon>
        <taxon>Zizania</taxon>
    </lineage>
</organism>
<keyword evidence="2" id="KW-1185">Reference proteome</keyword>
<dbReference type="Proteomes" id="UP000729402">
    <property type="component" value="Unassembled WGS sequence"/>
</dbReference>
<dbReference type="EMBL" id="JAAALK010000283">
    <property type="protein sequence ID" value="KAG8074752.1"/>
    <property type="molecule type" value="Genomic_DNA"/>
</dbReference>
<reference evidence="1" key="1">
    <citation type="journal article" date="2021" name="bioRxiv">
        <title>Whole Genome Assembly and Annotation of Northern Wild Rice, Zizania palustris L., Supports a Whole Genome Duplication in the Zizania Genus.</title>
        <authorList>
            <person name="Haas M."/>
            <person name="Kono T."/>
            <person name="Macchietto M."/>
            <person name="Millas R."/>
            <person name="McGilp L."/>
            <person name="Shao M."/>
            <person name="Duquette J."/>
            <person name="Hirsch C.N."/>
            <person name="Kimball J."/>
        </authorList>
    </citation>
    <scope>NUCLEOTIDE SEQUENCE</scope>
    <source>
        <tissue evidence="1">Fresh leaf tissue</tissue>
    </source>
</reference>
<protein>
    <submittedName>
        <fullName evidence="1">Uncharacterized protein</fullName>
    </submittedName>
</protein>